<dbReference type="SUPFAM" id="SSF52540">
    <property type="entry name" value="P-loop containing nucleoside triphosphate hydrolases"/>
    <property type="match status" value="1"/>
</dbReference>
<organism evidence="10 11">
    <name type="scientific">Longispora fulva</name>
    <dbReference type="NCBI Taxonomy" id="619741"/>
    <lineage>
        <taxon>Bacteria</taxon>
        <taxon>Bacillati</taxon>
        <taxon>Actinomycetota</taxon>
        <taxon>Actinomycetes</taxon>
        <taxon>Micromonosporales</taxon>
        <taxon>Micromonosporaceae</taxon>
        <taxon>Longispora</taxon>
    </lineage>
</organism>
<evidence type="ECO:0000259" key="9">
    <source>
        <dbReference type="Pfam" id="PF02706"/>
    </source>
</evidence>
<sequence length="454" mass="47918">MDVSRPATYDLSDYLSALRRSWWVAVLAAALGFAGATAFTMTQHKLYESSASVLVQPTGVTDTNVTGGRTKGDINLDTEAQLVKSTAVATDAGKLMRSAKTAPQLAHRVSVAVPPNTSVLVITYSEHSPRAAQAGAHAFAEAYLANRNESAKADLTGQAGTLDRKIKQVNADLASLPTTLDRAQPEVESRRSNLSNQLNTLTSRLNQLATTTVNGGKIISDADLPHQAIKPSVPLNLGSGALAGLVIGIGIALGRERFDRRVRRGIDLPRRAGVPLLAELAEIDDRYDPGTESGRAFARLRNEIACGEHRLIVVTGAAPGSAATLVAANLAGAFAHAGNNVSLLTQHAQDATGQLQVESVRRTLDKLRARADYVIIEAPSTAASADAQSLASLCDAAIMAVEARRCTHAQVLDAADQLRRVDTALLGGVLTPRLRAQATRPAQPEPVEPQPQLT</sequence>
<feature type="transmembrane region" description="Helical" evidence="8">
    <location>
        <begin position="21"/>
        <end position="41"/>
    </location>
</feature>
<name>A0A8J7KY85_9ACTN</name>
<comment type="subcellular location">
    <subcellularLocation>
        <location evidence="1">Cell membrane</location>
        <topology evidence="1">Multi-pass membrane protein</topology>
    </subcellularLocation>
</comment>
<evidence type="ECO:0000256" key="5">
    <source>
        <dbReference type="ARBA" id="ARBA00022989"/>
    </source>
</evidence>
<dbReference type="RefSeq" id="WP_197005680.1">
    <property type="nucleotide sequence ID" value="NZ_BONS01000011.1"/>
</dbReference>
<feature type="domain" description="Polysaccharide chain length determinant N-terminal" evidence="9">
    <location>
        <begin position="10"/>
        <end position="89"/>
    </location>
</feature>
<comment type="similarity">
    <text evidence="2">Belongs to the CpsC/CapA family.</text>
</comment>
<dbReference type="Proteomes" id="UP000622552">
    <property type="component" value="Unassembled WGS sequence"/>
</dbReference>
<dbReference type="InterPro" id="IPR003856">
    <property type="entry name" value="LPS_length_determ_N"/>
</dbReference>
<evidence type="ECO:0000256" key="3">
    <source>
        <dbReference type="ARBA" id="ARBA00022475"/>
    </source>
</evidence>
<dbReference type="AlphaFoldDB" id="A0A8J7KY85"/>
<accession>A0A8J7KY85</accession>
<dbReference type="GO" id="GO:0005886">
    <property type="term" value="C:plasma membrane"/>
    <property type="evidence" value="ECO:0007669"/>
    <property type="project" value="UniProtKB-SubCell"/>
</dbReference>
<evidence type="ECO:0000256" key="2">
    <source>
        <dbReference type="ARBA" id="ARBA00006683"/>
    </source>
</evidence>
<reference evidence="10" key="1">
    <citation type="submission" date="2020-11" db="EMBL/GenBank/DDBJ databases">
        <title>Sequencing the genomes of 1000 actinobacteria strains.</title>
        <authorList>
            <person name="Klenk H.-P."/>
        </authorList>
    </citation>
    <scope>NUCLEOTIDE SEQUENCE</scope>
    <source>
        <strain evidence="10">DSM 45356</strain>
    </source>
</reference>
<keyword evidence="11" id="KW-1185">Reference proteome</keyword>
<evidence type="ECO:0000256" key="4">
    <source>
        <dbReference type="ARBA" id="ARBA00022692"/>
    </source>
</evidence>
<dbReference type="PANTHER" id="PTHR32309:SF13">
    <property type="entry name" value="FERRIC ENTEROBACTIN TRANSPORT PROTEIN FEPE"/>
    <property type="match status" value="1"/>
</dbReference>
<protein>
    <submittedName>
        <fullName evidence="10">Capsular polysaccharide biosynthesis protein</fullName>
    </submittedName>
</protein>
<dbReference type="EMBL" id="JADOUF010000001">
    <property type="protein sequence ID" value="MBG6138977.1"/>
    <property type="molecule type" value="Genomic_DNA"/>
</dbReference>
<keyword evidence="3" id="KW-1003">Cell membrane</keyword>
<comment type="caution">
    <text evidence="10">The sequence shown here is derived from an EMBL/GenBank/DDBJ whole genome shotgun (WGS) entry which is preliminary data.</text>
</comment>
<evidence type="ECO:0000256" key="6">
    <source>
        <dbReference type="ARBA" id="ARBA00023136"/>
    </source>
</evidence>
<feature type="compositionally biased region" description="Pro residues" evidence="7">
    <location>
        <begin position="443"/>
        <end position="454"/>
    </location>
</feature>
<dbReference type="InterPro" id="IPR027417">
    <property type="entry name" value="P-loop_NTPase"/>
</dbReference>
<evidence type="ECO:0000256" key="7">
    <source>
        <dbReference type="SAM" id="MobiDB-lite"/>
    </source>
</evidence>
<evidence type="ECO:0000256" key="8">
    <source>
        <dbReference type="SAM" id="Phobius"/>
    </source>
</evidence>
<keyword evidence="5 8" id="KW-1133">Transmembrane helix</keyword>
<keyword evidence="4 8" id="KW-0812">Transmembrane</keyword>
<keyword evidence="6 8" id="KW-0472">Membrane</keyword>
<dbReference type="PANTHER" id="PTHR32309">
    <property type="entry name" value="TYROSINE-PROTEIN KINASE"/>
    <property type="match status" value="1"/>
</dbReference>
<proteinExistence type="inferred from homology"/>
<dbReference type="InterPro" id="IPR050445">
    <property type="entry name" value="Bact_polysacc_biosynth/exp"/>
</dbReference>
<dbReference type="Gene3D" id="3.40.50.300">
    <property type="entry name" value="P-loop containing nucleotide triphosphate hydrolases"/>
    <property type="match status" value="2"/>
</dbReference>
<evidence type="ECO:0000313" key="10">
    <source>
        <dbReference type="EMBL" id="MBG6138977.1"/>
    </source>
</evidence>
<evidence type="ECO:0000313" key="11">
    <source>
        <dbReference type="Proteomes" id="UP000622552"/>
    </source>
</evidence>
<dbReference type="Pfam" id="PF02706">
    <property type="entry name" value="Wzz"/>
    <property type="match status" value="1"/>
</dbReference>
<evidence type="ECO:0000256" key="1">
    <source>
        <dbReference type="ARBA" id="ARBA00004651"/>
    </source>
</evidence>
<feature type="region of interest" description="Disordered" evidence="7">
    <location>
        <begin position="435"/>
        <end position="454"/>
    </location>
</feature>
<gene>
    <name evidence="10" type="ORF">IW245_005171</name>
</gene>